<proteinExistence type="predicted"/>
<dbReference type="Proteomes" id="UP000070255">
    <property type="component" value="Unassembled WGS sequence"/>
</dbReference>
<evidence type="ECO:0000313" key="1">
    <source>
        <dbReference type="EMBL" id="KWZ37698.1"/>
    </source>
</evidence>
<evidence type="ECO:0000313" key="2">
    <source>
        <dbReference type="Proteomes" id="UP000070255"/>
    </source>
</evidence>
<dbReference type="SUPFAM" id="SSF56059">
    <property type="entry name" value="Glutathione synthetase ATP-binding domain-like"/>
    <property type="match status" value="1"/>
</dbReference>
<keyword evidence="2" id="KW-1185">Reference proteome</keyword>
<name>A0ABR5T3H1_9BURK</name>
<dbReference type="EMBL" id="LNJQ01000004">
    <property type="protein sequence ID" value="KWZ37698.1"/>
    <property type="molecule type" value="Genomic_DNA"/>
</dbReference>
<sequence length="437" mass="48853">MFESFNKDVIAAFIRNKRKIIENGATRQVQTLLDDIRAAAFRLLPHPLLFPAEDFDMLARIARDLLSAQNKIARHLCRHRSRADILQQFSLSDALMPYVDWEELEAGSRRVTRVDILPLPDGYAVCELNFSAAVGGAELFDCYRRFMQAAGWPAVALDGSPYTNLRSLYEDSIASLGINRVVLLDWSSHAARGYASPELARRYLAGMASDIPIEVHTELTYPSKWLGDGNGNGILIHRNFVYDDMTVNIDKFHAIHRSGAKFSNGLEAELLMNKTWLALLCDEHFHALLDDDEIAAIRNYIPHTFRLDESTLADTLARKDEWVFKLNVSYGGVDVMIGRDHSAGALANRLRKKGVANWICQAFREVATIRHPFDETFVAAEHKPVLGMYLHRDKASGMVLRSNRFSSVVNAGSGAGVHWAAVATRAEKEAVLAALDT</sequence>
<protein>
    <recommendedName>
        <fullName evidence="3">Circularly permuted ATPgrasp domain-containing protein</fullName>
    </recommendedName>
</protein>
<evidence type="ECO:0008006" key="3">
    <source>
        <dbReference type="Google" id="ProtNLM"/>
    </source>
</evidence>
<accession>A0ABR5T3H1</accession>
<comment type="caution">
    <text evidence="1">The sequence shown here is derived from an EMBL/GenBank/DDBJ whole genome shotgun (WGS) entry which is preliminary data.</text>
</comment>
<organism evidence="1 2">
    <name type="scientific">Burkholderia savannae</name>
    <dbReference type="NCBI Taxonomy" id="1637837"/>
    <lineage>
        <taxon>Bacteria</taxon>
        <taxon>Pseudomonadati</taxon>
        <taxon>Pseudomonadota</taxon>
        <taxon>Betaproteobacteria</taxon>
        <taxon>Burkholderiales</taxon>
        <taxon>Burkholderiaceae</taxon>
        <taxon>Burkholderia</taxon>
        <taxon>pseudomallei group</taxon>
    </lineage>
</organism>
<gene>
    <name evidence="1" type="ORF">WS72_22350</name>
</gene>
<dbReference type="RefSeq" id="WP_060822655.1">
    <property type="nucleotide sequence ID" value="NZ_LNJQ01000004.1"/>
</dbReference>
<reference evidence="1 2" key="1">
    <citation type="submission" date="2015-11" db="EMBL/GenBank/DDBJ databases">
        <authorList>
            <person name="Sahl J."/>
            <person name="Wagner D."/>
            <person name="Keim P."/>
        </authorList>
    </citation>
    <scope>NUCLEOTIDE SEQUENCE [LARGE SCALE GENOMIC DNA]</scope>
    <source>
        <strain evidence="1 2">BDU18</strain>
    </source>
</reference>